<keyword evidence="5 6" id="KW-0472">Membrane</keyword>
<dbReference type="Proteomes" id="UP000192448">
    <property type="component" value="Unassembled WGS sequence"/>
</dbReference>
<dbReference type="AlphaFoldDB" id="A0A1X0BCD9"/>
<dbReference type="EMBL" id="MVHF01000001">
    <property type="protein sequence ID" value="ORA40000.1"/>
    <property type="molecule type" value="Genomic_DNA"/>
</dbReference>
<feature type="transmembrane region" description="Helical" evidence="6">
    <location>
        <begin position="51"/>
        <end position="70"/>
    </location>
</feature>
<evidence type="ECO:0000313" key="9">
    <source>
        <dbReference type="Proteomes" id="UP000192448"/>
    </source>
</evidence>
<dbReference type="InterPro" id="IPR027379">
    <property type="entry name" value="CLS_N"/>
</dbReference>
<protein>
    <recommendedName>
        <fullName evidence="7">Cardiolipin synthase N-terminal domain-containing protein</fullName>
    </recommendedName>
</protein>
<evidence type="ECO:0000256" key="1">
    <source>
        <dbReference type="ARBA" id="ARBA00004651"/>
    </source>
</evidence>
<dbReference type="STRING" id="1927124.BST13_01170"/>
<evidence type="ECO:0000313" key="8">
    <source>
        <dbReference type="EMBL" id="ORA40000.1"/>
    </source>
</evidence>
<accession>A0A1X0BCD9</accession>
<evidence type="ECO:0000256" key="3">
    <source>
        <dbReference type="ARBA" id="ARBA00022692"/>
    </source>
</evidence>
<feature type="transmembrane region" description="Helical" evidence="6">
    <location>
        <begin position="12"/>
        <end position="39"/>
    </location>
</feature>
<keyword evidence="3 6" id="KW-0812">Transmembrane</keyword>
<reference evidence="8 9" key="1">
    <citation type="submission" date="2017-02" db="EMBL/GenBank/DDBJ databases">
        <title>The new phylogeny of genus Mycobacterium.</title>
        <authorList>
            <person name="Tortoli E."/>
            <person name="Trovato A."/>
            <person name="Cirillo D.M."/>
        </authorList>
    </citation>
    <scope>NUCLEOTIDE SEQUENCE [LARGE SCALE GENOMIC DNA]</scope>
    <source>
        <strain evidence="8 9">RW6</strain>
    </source>
</reference>
<evidence type="ECO:0000256" key="6">
    <source>
        <dbReference type="SAM" id="Phobius"/>
    </source>
</evidence>
<sequence length="133" mass="15019">MRSPRVLSTFWNFLWSTLVIFAVIAYLMILFTILVDLFWRDRSTSGIVKAIWVVALVVLPYLTALAYLIVRGKGMAERAVNQAASEKRQAEDYIREVAGRSPVQEIAEAKKLFDEGTITKSEFERLKSAAFAG</sequence>
<evidence type="ECO:0000256" key="5">
    <source>
        <dbReference type="ARBA" id="ARBA00023136"/>
    </source>
</evidence>
<keyword evidence="9" id="KW-1185">Reference proteome</keyword>
<dbReference type="GO" id="GO:0005886">
    <property type="term" value="C:plasma membrane"/>
    <property type="evidence" value="ECO:0007669"/>
    <property type="project" value="UniProtKB-SubCell"/>
</dbReference>
<keyword evidence="4 6" id="KW-1133">Transmembrane helix</keyword>
<name>A0A1X0BCD9_9MYCO</name>
<comment type="caution">
    <text evidence="8">The sequence shown here is derived from an EMBL/GenBank/DDBJ whole genome shotgun (WGS) entry which is preliminary data.</text>
</comment>
<comment type="subcellular location">
    <subcellularLocation>
        <location evidence="1">Cell membrane</location>
        <topology evidence="1">Multi-pass membrane protein</topology>
    </subcellularLocation>
</comment>
<evidence type="ECO:0000256" key="4">
    <source>
        <dbReference type="ARBA" id="ARBA00022989"/>
    </source>
</evidence>
<organism evidence="8 9">
    <name type="scientific">Mycobacterium aquaticum</name>
    <dbReference type="NCBI Taxonomy" id="1927124"/>
    <lineage>
        <taxon>Bacteria</taxon>
        <taxon>Bacillati</taxon>
        <taxon>Actinomycetota</taxon>
        <taxon>Actinomycetes</taxon>
        <taxon>Mycobacteriales</taxon>
        <taxon>Mycobacteriaceae</taxon>
        <taxon>Mycobacterium</taxon>
    </lineage>
</organism>
<evidence type="ECO:0000259" key="7">
    <source>
        <dbReference type="Pfam" id="PF13396"/>
    </source>
</evidence>
<proteinExistence type="predicted"/>
<dbReference type="Pfam" id="PF13396">
    <property type="entry name" value="PLDc_N"/>
    <property type="match status" value="1"/>
</dbReference>
<feature type="domain" description="Cardiolipin synthase N-terminal" evidence="7">
    <location>
        <begin position="31"/>
        <end position="71"/>
    </location>
</feature>
<evidence type="ECO:0000256" key="2">
    <source>
        <dbReference type="ARBA" id="ARBA00022475"/>
    </source>
</evidence>
<gene>
    <name evidence="8" type="ORF">BST13_01170</name>
</gene>
<keyword evidence="2" id="KW-1003">Cell membrane</keyword>